<evidence type="ECO:0000256" key="1">
    <source>
        <dbReference type="ARBA" id="ARBA00004236"/>
    </source>
</evidence>
<evidence type="ECO:0000256" key="4">
    <source>
        <dbReference type="SAM" id="Phobius"/>
    </source>
</evidence>
<dbReference type="Pfam" id="PF12801">
    <property type="entry name" value="Fer4_5"/>
    <property type="match status" value="2"/>
</dbReference>
<feature type="transmembrane region" description="Helical" evidence="4">
    <location>
        <begin position="568"/>
        <end position="589"/>
    </location>
</feature>
<dbReference type="InterPro" id="IPR011399">
    <property type="entry name" value="NosR"/>
</dbReference>
<evidence type="ECO:0000256" key="2">
    <source>
        <dbReference type="ARBA" id="ARBA00022475"/>
    </source>
</evidence>
<feature type="domain" description="4Fe-4S ferredoxin-type" evidence="5">
    <location>
        <begin position="713"/>
        <end position="743"/>
    </location>
</feature>
<reference evidence="6 7" key="1">
    <citation type="submission" date="2018-06" db="EMBL/GenBank/DDBJ databases">
        <authorList>
            <consortium name="Pathogen Informatics"/>
            <person name="Doyle S."/>
        </authorList>
    </citation>
    <scope>NUCLEOTIDE SEQUENCE [LARGE SCALE GENOMIC DNA]</scope>
    <source>
        <strain evidence="6 7">NCTC11009</strain>
    </source>
</reference>
<dbReference type="GO" id="GO:0045893">
    <property type="term" value="P:positive regulation of DNA-templated transcription"/>
    <property type="evidence" value="ECO:0007669"/>
    <property type="project" value="InterPro"/>
</dbReference>
<dbReference type="EMBL" id="UATH01000001">
    <property type="protein sequence ID" value="SPY07146.1"/>
    <property type="molecule type" value="Genomic_DNA"/>
</dbReference>
<dbReference type="GO" id="GO:0003677">
    <property type="term" value="F:DNA binding"/>
    <property type="evidence" value="ECO:0007669"/>
    <property type="project" value="InterPro"/>
</dbReference>
<keyword evidence="2" id="KW-1003">Cell membrane</keyword>
<feature type="transmembrane region" description="Helical" evidence="4">
    <location>
        <begin position="672"/>
        <end position="689"/>
    </location>
</feature>
<dbReference type="Proteomes" id="UP000250242">
    <property type="component" value="Unassembled WGS sequence"/>
</dbReference>
<dbReference type="AlphaFoldDB" id="A0A2X1UIZ3"/>
<proteinExistence type="predicted"/>
<name>A0A2X1UIZ3_9BURK</name>
<sequence>MAVGRGKAKENILLYRQNIPVNPSDSSGSTQLECLACPFSKSFLPFLLSFMLIVCCMFFSSAAVANSRLGEFLATVQASEVFPDADGYGAVQGNPPYAQVFKGQEAVGYVFLTTDIVNTRGYSSKPIDTLVALDNEGKIVGAKLVEHHEPIVLIGIPETKMVDFINGYIGMNLIKNPLPVGAPPPVDMISGATVTLMVIGDSILRSSRIMGQAYQIGMSPDAVSPVADTVARAETDTKATPKVINQDLLEIKSWDVLLEEGAVANLNINVGEINQRFIDSGRPGAGRKEIGGDPDAEFIDLYAAVVSVPSIGRSLLGEAEFDYMQSRLKEGQQAILIAGNGIYSFKGSGYVRGGIFDRFDIIQGEHSFRFTDLEHKRLYDVMAEGSPRFKEVGLFFVSEDYDFFNPVEPWRLQLLVQREITVHEKIFIPVELNYHLPEIYTMDDPSAPVVTDIAAAVATPSQAETAGPVDHQVTDHAQMFADDVPLWQIIWKTKLPQIIVVVIALILLGFVFFFQHALARHEKLYNYFRTAFLLFSLFYIGWYANAQLSVVNVLTFTTSLRTEFNWEYFLMDPVVFILWCATAISMIFWNRGAFCGWLCPFGSLQELLNKVAKKLGIKQIKVPYAIHHRAAAIKYVIFIALFGFSLYDLAFAEKLAEVEPFKTAIILKFLRSWPFVTFAVLLLVAGLFIERFYCRYLCALGAGLAIPARLRIFDWLRRYKMCGDPCQRCAVECPVDAITPEGPIEPNECIQCLHCQMLYLHEKKCPELIQRSAKRRRRPSPGAKASPEPVFTEEVLRFMPNATAFEAKPKKQKEGR</sequence>
<dbReference type="PANTHER" id="PTHR30224:SF4">
    <property type="entry name" value="ELECTRON TRANSPORT PROTEIN YCCM-RELATED"/>
    <property type="match status" value="1"/>
</dbReference>
<feature type="transmembrane region" description="Helical" evidence="4">
    <location>
        <begin position="631"/>
        <end position="652"/>
    </location>
</feature>
<dbReference type="InterPro" id="IPR017896">
    <property type="entry name" value="4Fe4S_Fe-S-bd"/>
</dbReference>
<evidence type="ECO:0000313" key="6">
    <source>
        <dbReference type="EMBL" id="SPY07146.1"/>
    </source>
</evidence>
<dbReference type="SUPFAM" id="SSF54862">
    <property type="entry name" value="4Fe-4S ferredoxins"/>
    <property type="match status" value="1"/>
</dbReference>
<dbReference type="Pfam" id="PF04205">
    <property type="entry name" value="FMN_bind"/>
    <property type="match status" value="1"/>
</dbReference>
<feature type="transmembrane region" description="Helical" evidence="4">
    <location>
        <begin position="495"/>
        <end position="514"/>
    </location>
</feature>
<keyword evidence="4" id="KW-1133">Transmembrane helix</keyword>
<organism evidence="6 7">
    <name type="scientific">Oligella urethralis</name>
    <dbReference type="NCBI Taxonomy" id="90245"/>
    <lineage>
        <taxon>Bacteria</taxon>
        <taxon>Pseudomonadati</taxon>
        <taxon>Pseudomonadota</taxon>
        <taxon>Betaproteobacteria</taxon>
        <taxon>Burkholderiales</taxon>
        <taxon>Alcaligenaceae</taxon>
        <taxon>Oligella</taxon>
    </lineage>
</organism>
<dbReference type="PROSITE" id="PS51379">
    <property type="entry name" value="4FE4S_FER_2"/>
    <property type="match status" value="1"/>
</dbReference>
<keyword evidence="4" id="KW-0812">Transmembrane</keyword>
<dbReference type="PIRSF" id="PIRSF036354">
    <property type="entry name" value="NosR"/>
    <property type="match status" value="1"/>
</dbReference>
<evidence type="ECO:0000256" key="3">
    <source>
        <dbReference type="ARBA" id="ARBA00023136"/>
    </source>
</evidence>
<keyword evidence="3 4" id="KW-0472">Membrane</keyword>
<dbReference type="InterPro" id="IPR007329">
    <property type="entry name" value="FMN-bd"/>
</dbReference>
<dbReference type="PANTHER" id="PTHR30224">
    <property type="entry name" value="ELECTRON TRANSPORT PROTEIN"/>
    <property type="match status" value="1"/>
</dbReference>
<dbReference type="InterPro" id="IPR052378">
    <property type="entry name" value="NosR_regulator"/>
</dbReference>
<feature type="transmembrane region" description="Helical" evidence="4">
    <location>
        <begin position="526"/>
        <end position="544"/>
    </location>
</feature>
<dbReference type="GO" id="GO:0010181">
    <property type="term" value="F:FMN binding"/>
    <property type="evidence" value="ECO:0007669"/>
    <property type="project" value="InterPro"/>
</dbReference>
<gene>
    <name evidence="6" type="primary">yccM</name>
    <name evidence="6" type="ORF">NCTC11009_00337</name>
</gene>
<protein>
    <submittedName>
        <fullName evidence="6">Electron transport protein yccM</fullName>
    </submittedName>
</protein>
<comment type="subcellular location">
    <subcellularLocation>
        <location evidence="1">Cell membrane</location>
    </subcellularLocation>
</comment>
<evidence type="ECO:0000313" key="7">
    <source>
        <dbReference type="Proteomes" id="UP000250242"/>
    </source>
</evidence>
<evidence type="ECO:0000259" key="5">
    <source>
        <dbReference type="PROSITE" id="PS51379"/>
    </source>
</evidence>
<feature type="transmembrane region" description="Helical" evidence="4">
    <location>
        <begin position="43"/>
        <end position="65"/>
    </location>
</feature>
<dbReference type="GO" id="GO:0005886">
    <property type="term" value="C:plasma membrane"/>
    <property type="evidence" value="ECO:0007669"/>
    <property type="project" value="UniProtKB-SubCell"/>
</dbReference>
<accession>A0A2X1UIZ3</accession>
<dbReference type="SMART" id="SM00900">
    <property type="entry name" value="FMN_bind"/>
    <property type="match status" value="1"/>
</dbReference>